<evidence type="ECO:0000313" key="4">
    <source>
        <dbReference type="Proteomes" id="UP000742631"/>
    </source>
</evidence>
<accession>A0A921E5L4</accession>
<organism evidence="3 4">
    <name type="scientific">Methylorubrum populi</name>
    <dbReference type="NCBI Taxonomy" id="223967"/>
    <lineage>
        <taxon>Bacteria</taxon>
        <taxon>Pseudomonadati</taxon>
        <taxon>Pseudomonadota</taxon>
        <taxon>Alphaproteobacteria</taxon>
        <taxon>Hyphomicrobiales</taxon>
        <taxon>Methylobacteriaceae</taxon>
        <taxon>Methylorubrum</taxon>
    </lineage>
</organism>
<protein>
    <submittedName>
        <fullName evidence="3">Uncharacterized protein</fullName>
    </submittedName>
</protein>
<feature type="chain" id="PRO_5038093367" evidence="2">
    <location>
        <begin position="22"/>
        <end position="127"/>
    </location>
</feature>
<feature type="region of interest" description="Disordered" evidence="1">
    <location>
        <begin position="20"/>
        <end position="39"/>
    </location>
</feature>
<reference evidence="3" key="2">
    <citation type="submission" date="2021-09" db="EMBL/GenBank/DDBJ databases">
        <authorList>
            <person name="Gilroy R."/>
        </authorList>
    </citation>
    <scope>NUCLEOTIDE SEQUENCE</scope>
    <source>
        <strain evidence="3">316</strain>
    </source>
</reference>
<dbReference type="Proteomes" id="UP000742631">
    <property type="component" value="Unassembled WGS sequence"/>
</dbReference>
<feature type="compositionally biased region" description="Basic and acidic residues" evidence="1">
    <location>
        <begin position="24"/>
        <end position="39"/>
    </location>
</feature>
<evidence type="ECO:0000256" key="2">
    <source>
        <dbReference type="SAM" id="SignalP"/>
    </source>
</evidence>
<feature type="region of interest" description="Disordered" evidence="1">
    <location>
        <begin position="99"/>
        <end position="127"/>
    </location>
</feature>
<keyword evidence="2" id="KW-0732">Signal</keyword>
<name>A0A921E5L4_9HYPH</name>
<feature type="signal peptide" evidence="2">
    <location>
        <begin position="1"/>
        <end position="21"/>
    </location>
</feature>
<gene>
    <name evidence="3" type="ORF">K8W01_19735</name>
</gene>
<comment type="caution">
    <text evidence="3">The sequence shown here is derived from an EMBL/GenBank/DDBJ whole genome shotgun (WGS) entry which is preliminary data.</text>
</comment>
<evidence type="ECO:0000256" key="1">
    <source>
        <dbReference type="SAM" id="MobiDB-lite"/>
    </source>
</evidence>
<evidence type="ECO:0000313" key="3">
    <source>
        <dbReference type="EMBL" id="HJE25885.1"/>
    </source>
</evidence>
<dbReference type="EMBL" id="DYYG01000063">
    <property type="protein sequence ID" value="HJE25885.1"/>
    <property type="molecule type" value="Genomic_DNA"/>
</dbReference>
<sequence length="127" mass="12854">MRAKPRGFLLALALLATPASAGPAHDHDHAPGPHGGRVEDAGAWHAELVTKGDAVSVYLSDGGGKPLPVEGFKAVAILKAGTKALRIPLLPESGRLAGRAEAPLGDQPTGALRITAPDGATASARFD</sequence>
<proteinExistence type="predicted"/>
<reference evidence="3" key="1">
    <citation type="journal article" date="2021" name="PeerJ">
        <title>Extensive microbial diversity within the chicken gut microbiome revealed by metagenomics and culture.</title>
        <authorList>
            <person name="Gilroy R."/>
            <person name="Ravi A."/>
            <person name="Getino M."/>
            <person name="Pursley I."/>
            <person name="Horton D.L."/>
            <person name="Alikhan N.F."/>
            <person name="Baker D."/>
            <person name="Gharbi K."/>
            <person name="Hall N."/>
            <person name="Watson M."/>
            <person name="Adriaenssens E.M."/>
            <person name="Foster-Nyarko E."/>
            <person name="Jarju S."/>
            <person name="Secka A."/>
            <person name="Antonio M."/>
            <person name="Oren A."/>
            <person name="Chaudhuri R.R."/>
            <person name="La Ragione R."/>
            <person name="Hildebrand F."/>
            <person name="Pallen M.J."/>
        </authorList>
    </citation>
    <scope>NUCLEOTIDE SEQUENCE</scope>
    <source>
        <strain evidence="3">316</strain>
    </source>
</reference>
<dbReference type="AlphaFoldDB" id="A0A921E5L4"/>